<dbReference type="Gene3D" id="3.40.50.300">
    <property type="entry name" value="P-loop containing nucleotide triphosphate hydrolases"/>
    <property type="match status" value="1"/>
</dbReference>
<protein>
    <submittedName>
        <fullName evidence="1">Uncharacterized protein</fullName>
    </submittedName>
</protein>
<dbReference type="EMBL" id="KN553992">
    <property type="protein sequence ID" value="KHJ89608.1"/>
    <property type="molecule type" value="Genomic_DNA"/>
</dbReference>
<sequence>MYVENGKVRESGSHSELMSKKGRYYQLIRKQDIAS</sequence>
<organism evidence="1 2">
    <name type="scientific">Oesophagostomum dentatum</name>
    <name type="common">Nodular worm</name>
    <dbReference type="NCBI Taxonomy" id="61180"/>
    <lineage>
        <taxon>Eukaryota</taxon>
        <taxon>Metazoa</taxon>
        <taxon>Ecdysozoa</taxon>
        <taxon>Nematoda</taxon>
        <taxon>Chromadorea</taxon>
        <taxon>Rhabditida</taxon>
        <taxon>Rhabditina</taxon>
        <taxon>Rhabditomorpha</taxon>
        <taxon>Strongyloidea</taxon>
        <taxon>Strongylidae</taxon>
        <taxon>Oesophagostomum</taxon>
    </lineage>
</organism>
<accession>A0A0B1SWF1</accession>
<evidence type="ECO:0000313" key="2">
    <source>
        <dbReference type="Proteomes" id="UP000053660"/>
    </source>
</evidence>
<gene>
    <name evidence="1" type="ORF">OESDEN_10563</name>
</gene>
<dbReference type="OrthoDB" id="6500128at2759"/>
<dbReference type="InterPro" id="IPR027417">
    <property type="entry name" value="P-loop_NTPase"/>
</dbReference>
<reference evidence="1 2" key="1">
    <citation type="submission" date="2014-03" db="EMBL/GenBank/DDBJ databases">
        <title>Draft genome of the hookworm Oesophagostomum dentatum.</title>
        <authorList>
            <person name="Mitreva M."/>
        </authorList>
    </citation>
    <scope>NUCLEOTIDE SEQUENCE [LARGE SCALE GENOMIC DNA]</scope>
    <source>
        <strain evidence="1 2">OD-Hann</strain>
    </source>
</reference>
<proteinExistence type="predicted"/>
<dbReference type="AlphaFoldDB" id="A0A0B1SWF1"/>
<name>A0A0B1SWF1_OESDE</name>
<evidence type="ECO:0000313" key="1">
    <source>
        <dbReference type="EMBL" id="KHJ89608.1"/>
    </source>
</evidence>
<keyword evidence="2" id="KW-1185">Reference proteome</keyword>
<dbReference type="Proteomes" id="UP000053660">
    <property type="component" value="Unassembled WGS sequence"/>
</dbReference>